<feature type="binding site" evidence="7">
    <location>
        <position position="62"/>
    </location>
    <ligand>
        <name>[4Fe-4S] cluster</name>
        <dbReference type="ChEBI" id="CHEBI:49883"/>
        <note>4Fe-4S-S-AdoMet</note>
    </ligand>
</feature>
<feature type="domain" description="Radical SAM core" evidence="9">
    <location>
        <begin position="48"/>
        <end position="263"/>
    </location>
</feature>
<sequence>MEALLNKLSEQQELTEEEIVWFLGHLTPELRQQLYSRASKVRKQHYGVSVYSRGLIEFSSFCRRDCLYCGLRRSNSSAERYRLTEDEIIECAAEGYELGYRSFVLQSGEDIHYSEQVMTTIVRKLKLRFPDAAVTLSVGERSEAFYRALYNAGADRYLLRHETASCVLYDSLHPGMSYDHRMDCLRILREIGYQVGAGFMVGLPGQTQRHLAEDLLFLKEFQPEMIGIGPFIPHSSTPLKHAAGGTVEDTLVMIAMARLMVPDALMPATTAMGTLDPSGREKALQAGANVVMPILSPLQIRSKYALYEQKICMGDEPEHCRSCLEMRIAVTGYRMEFSRGDHCRFNVQL</sequence>
<feature type="binding site" evidence="7">
    <location>
        <position position="66"/>
    </location>
    <ligand>
        <name>[4Fe-4S] cluster</name>
        <dbReference type="ChEBI" id="CHEBI:49883"/>
        <note>4Fe-4S-S-AdoMet</note>
    </ligand>
</feature>
<name>A0A1G8P623_9BACL</name>
<dbReference type="Pfam" id="PF04055">
    <property type="entry name" value="Radical_SAM"/>
    <property type="match status" value="1"/>
</dbReference>
<comment type="cofactor">
    <cofactor evidence="6">
        <name>[2Fe-2S] cluster</name>
        <dbReference type="ChEBI" id="CHEBI:190135"/>
    </cofactor>
</comment>
<evidence type="ECO:0000256" key="3">
    <source>
        <dbReference type="ARBA" id="ARBA00022723"/>
    </source>
</evidence>
<evidence type="ECO:0000313" key="10">
    <source>
        <dbReference type="EMBL" id="SDI87944.1"/>
    </source>
</evidence>
<dbReference type="EMBL" id="FNDX01000009">
    <property type="protein sequence ID" value="SDI87944.1"/>
    <property type="molecule type" value="Genomic_DNA"/>
</dbReference>
<evidence type="ECO:0000256" key="1">
    <source>
        <dbReference type="ARBA" id="ARBA00022485"/>
    </source>
</evidence>
<dbReference type="GO" id="GO:0016740">
    <property type="term" value="F:transferase activity"/>
    <property type="evidence" value="ECO:0007669"/>
    <property type="project" value="TreeGrafter"/>
</dbReference>
<organism evidence="10 11">
    <name type="scientific">Paenibacillus typhae</name>
    <dbReference type="NCBI Taxonomy" id="1174501"/>
    <lineage>
        <taxon>Bacteria</taxon>
        <taxon>Bacillati</taxon>
        <taxon>Bacillota</taxon>
        <taxon>Bacilli</taxon>
        <taxon>Bacillales</taxon>
        <taxon>Paenibacillaceae</taxon>
        <taxon>Paenibacillus</taxon>
    </lineage>
</organism>
<keyword evidence="2 7" id="KW-0949">S-adenosyl-L-methionine</keyword>
<dbReference type="CDD" id="cd01335">
    <property type="entry name" value="Radical_SAM"/>
    <property type="match status" value="1"/>
</dbReference>
<dbReference type="InterPro" id="IPR007197">
    <property type="entry name" value="rSAM"/>
</dbReference>
<dbReference type="SMART" id="SM00876">
    <property type="entry name" value="BATS"/>
    <property type="match status" value="1"/>
</dbReference>
<protein>
    <submittedName>
        <fullName evidence="10">Biotin synthase</fullName>
    </submittedName>
</protein>
<dbReference type="GO" id="GO:0046872">
    <property type="term" value="F:metal ion binding"/>
    <property type="evidence" value="ECO:0007669"/>
    <property type="project" value="UniProtKB-KW"/>
</dbReference>
<feature type="binding site" evidence="8">
    <location>
        <position position="137"/>
    </location>
    <ligand>
        <name>(3R)-3-methyl-D-ornithine</name>
        <dbReference type="ChEBI" id="CHEBI:64642"/>
    </ligand>
</feature>
<evidence type="ECO:0000256" key="6">
    <source>
        <dbReference type="ARBA" id="ARBA00034078"/>
    </source>
</evidence>
<dbReference type="InterPro" id="IPR013785">
    <property type="entry name" value="Aldolase_TIM"/>
</dbReference>
<dbReference type="GO" id="GO:0044272">
    <property type="term" value="P:sulfur compound biosynthetic process"/>
    <property type="evidence" value="ECO:0007669"/>
    <property type="project" value="UniProtKB-ARBA"/>
</dbReference>
<dbReference type="SFLD" id="SFLDG01060">
    <property type="entry name" value="BATS_domain_containing"/>
    <property type="match status" value="1"/>
</dbReference>
<accession>A0A1G8P623</accession>
<keyword evidence="4 7" id="KW-0408">Iron</keyword>
<dbReference type="Proteomes" id="UP000199050">
    <property type="component" value="Unassembled WGS sequence"/>
</dbReference>
<dbReference type="STRING" id="1174501.SAMN05216192_109102"/>
<keyword evidence="3" id="KW-0479">Metal-binding</keyword>
<evidence type="ECO:0000256" key="2">
    <source>
        <dbReference type="ARBA" id="ARBA00022691"/>
    </source>
</evidence>
<feature type="binding site" evidence="8">
    <location>
        <position position="162"/>
    </location>
    <ligand>
        <name>S-adenosyl-L-methionine</name>
        <dbReference type="ChEBI" id="CHEBI:59789"/>
    </ligand>
</feature>
<dbReference type="GO" id="GO:0042364">
    <property type="term" value="P:water-soluble vitamin biosynthetic process"/>
    <property type="evidence" value="ECO:0007669"/>
    <property type="project" value="UniProtKB-ARBA"/>
</dbReference>
<evidence type="ECO:0000256" key="4">
    <source>
        <dbReference type="ARBA" id="ARBA00023004"/>
    </source>
</evidence>
<dbReference type="PANTHER" id="PTHR43726">
    <property type="entry name" value="3-METHYLORNITHINE SYNTHASE"/>
    <property type="match status" value="1"/>
</dbReference>
<keyword evidence="11" id="KW-1185">Reference proteome</keyword>
<dbReference type="SFLD" id="SFLDS00029">
    <property type="entry name" value="Radical_SAM"/>
    <property type="match status" value="1"/>
</dbReference>
<reference evidence="11" key="1">
    <citation type="submission" date="2016-10" db="EMBL/GenBank/DDBJ databases">
        <authorList>
            <person name="Varghese N."/>
            <person name="Submissions S."/>
        </authorList>
    </citation>
    <scope>NUCLEOTIDE SEQUENCE [LARGE SCALE GENOMIC DNA]</scope>
    <source>
        <strain evidence="11">CGMCC 1.11012</strain>
    </source>
</reference>
<dbReference type="SUPFAM" id="SSF102114">
    <property type="entry name" value="Radical SAM enzymes"/>
    <property type="match status" value="1"/>
</dbReference>
<gene>
    <name evidence="10" type="ORF">SAMN05216192_109102</name>
</gene>
<comment type="cofactor">
    <cofactor evidence="7">
        <name>[4Fe-4S] cluster</name>
        <dbReference type="ChEBI" id="CHEBI:49883"/>
    </cofactor>
    <text evidence="7">Binds 1 [4Fe-4S] cluster. The cluster is coordinated with 3 cysteines and an exchangeable S-adenosyl-L-methionine.</text>
</comment>
<feature type="binding site" evidence="8">
    <location>
        <position position="181"/>
    </location>
    <ligand>
        <name>S-adenosyl-L-methionine</name>
        <dbReference type="ChEBI" id="CHEBI:59789"/>
    </ligand>
</feature>
<dbReference type="InterPro" id="IPR058240">
    <property type="entry name" value="rSAM_sf"/>
</dbReference>
<dbReference type="InterPro" id="IPR034422">
    <property type="entry name" value="HydE/PylB-like"/>
</dbReference>
<dbReference type="SMART" id="SM00729">
    <property type="entry name" value="Elp3"/>
    <property type="match status" value="1"/>
</dbReference>
<dbReference type="AlphaFoldDB" id="A0A1G8P623"/>
<dbReference type="RefSeq" id="WP_090714074.1">
    <property type="nucleotide sequence ID" value="NZ_CBCSKY010000011.1"/>
</dbReference>
<feature type="binding site" evidence="7">
    <location>
        <position position="69"/>
    </location>
    <ligand>
        <name>[4Fe-4S] cluster</name>
        <dbReference type="ChEBI" id="CHEBI:49883"/>
        <note>4Fe-4S-S-AdoMet</note>
    </ligand>
</feature>
<evidence type="ECO:0000313" key="11">
    <source>
        <dbReference type="Proteomes" id="UP000199050"/>
    </source>
</evidence>
<dbReference type="Gene3D" id="3.20.20.70">
    <property type="entry name" value="Aldolase class I"/>
    <property type="match status" value="1"/>
</dbReference>
<dbReference type="OrthoDB" id="9786826at2"/>
<dbReference type="NCBIfam" id="TIGR03956">
    <property type="entry name" value="rSAM_HydE"/>
    <property type="match status" value="1"/>
</dbReference>
<dbReference type="PANTHER" id="PTHR43726:SF1">
    <property type="entry name" value="BIOTIN SYNTHASE"/>
    <property type="match status" value="1"/>
</dbReference>
<evidence type="ECO:0000256" key="5">
    <source>
        <dbReference type="ARBA" id="ARBA00023014"/>
    </source>
</evidence>
<dbReference type="SFLD" id="SFLDG01280">
    <property type="entry name" value="HydE/PylB-like"/>
    <property type="match status" value="1"/>
</dbReference>
<dbReference type="PROSITE" id="PS51918">
    <property type="entry name" value="RADICAL_SAM"/>
    <property type="match status" value="1"/>
</dbReference>
<keyword evidence="5 7" id="KW-0411">Iron-sulfur</keyword>
<dbReference type="GO" id="GO:0051539">
    <property type="term" value="F:4 iron, 4 sulfur cluster binding"/>
    <property type="evidence" value="ECO:0007669"/>
    <property type="project" value="UniProtKB-KW"/>
</dbReference>
<dbReference type="PIRSF" id="PIRSF004762">
    <property type="entry name" value="CHP00423"/>
    <property type="match status" value="1"/>
</dbReference>
<evidence type="ECO:0000256" key="8">
    <source>
        <dbReference type="PIRSR" id="PIRSR004762-2"/>
    </source>
</evidence>
<evidence type="ECO:0000259" key="9">
    <source>
        <dbReference type="PROSITE" id="PS51918"/>
    </source>
</evidence>
<dbReference type="InterPro" id="IPR006638">
    <property type="entry name" value="Elp3/MiaA/NifB-like_rSAM"/>
</dbReference>
<evidence type="ECO:0000256" key="7">
    <source>
        <dbReference type="PIRSR" id="PIRSR004762-1"/>
    </source>
</evidence>
<proteinExistence type="predicted"/>
<dbReference type="InterPro" id="IPR024021">
    <property type="entry name" value="FeFe-hyd_HydE_rSAM"/>
</dbReference>
<dbReference type="InterPro" id="IPR010722">
    <property type="entry name" value="BATS_dom"/>
</dbReference>
<dbReference type="SFLD" id="SFLDF00348">
    <property type="entry name" value="FeFe_hydrogenase_maturase_(Hyd"/>
    <property type="match status" value="1"/>
</dbReference>
<keyword evidence="1 7" id="KW-0004">4Fe-4S</keyword>